<comment type="catalytic activity">
    <reaction evidence="6">
        <text>a 2'-deoxycytidine in DNA + S-adenosyl-L-methionine = a 5-methyl-2'-deoxycytidine in DNA + S-adenosyl-L-homocysteine + H(+)</text>
        <dbReference type="Rhea" id="RHEA:13681"/>
        <dbReference type="Rhea" id="RHEA-COMP:11369"/>
        <dbReference type="Rhea" id="RHEA-COMP:11370"/>
        <dbReference type="ChEBI" id="CHEBI:15378"/>
        <dbReference type="ChEBI" id="CHEBI:57856"/>
        <dbReference type="ChEBI" id="CHEBI:59789"/>
        <dbReference type="ChEBI" id="CHEBI:85452"/>
        <dbReference type="ChEBI" id="CHEBI:85454"/>
        <dbReference type="EC" id="2.1.1.37"/>
    </reaction>
</comment>
<dbReference type="SUPFAM" id="SSF53335">
    <property type="entry name" value="S-adenosyl-L-methionine-dependent methyltransferases"/>
    <property type="match status" value="1"/>
</dbReference>
<dbReference type="GO" id="GO:0009307">
    <property type="term" value="P:DNA restriction-modification system"/>
    <property type="evidence" value="ECO:0007669"/>
    <property type="project" value="UniProtKB-KW"/>
</dbReference>
<dbReference type="GO" id="GO:0044027">
    <property type="term" value="P:negative regulation of gene expression via chromosomal CpG island methylation"/>
    <property type="evidence" value="ECO:0007669"/>
    <property type="project" value="TreeGrafter"/>
</dbReference>
<reference evidence="9 10" key="1">
    <citation type="submission" date="2019-02" db="EMBL/GenBank/DDBJ databases">
        <title>Deep-cultivation of Planctomycetes and their phenomic and genomic characterization uncovers novel biology.</title>
        <authorList>
            <person name="Wiegand S."/>
            <person name="Jogler M."/>
            <person name="Boedeker C."/>
            <person name="Pinto D."/>
            <person name="Vollmers J."/>
            <person name="Rivas-Marin E."/>
            <person name="Kohn T."/>
            <person name="Peeters S.H."/>
            <person name="Heuer A."/>
            <person name="Rast P."/>
            <person name="Oberbeckmann S."/>
            <person name="Bunk B."/>
            <person name="Jeske O."/>
            <person name="Meyerdierks A."/>
            <person name="Storesund J.E."/>
            <person name="Kallscheuer N."/>
            <person name="Luecker S."/>
            <person name="Lage O.M."/>
            <person name="Pohl T."/>
            <person name="Merkel B.J."/>
            <person name="Hornburger P."/>
            <person name="Mueller R.-W."/>
            <person name="Bruemmer F."/>
            <person name="Labrenz M."/>
            <person name="Spormann A.M."/>
            <person name="Op den Camp H."/>
            <person name="Overmann J."/>
            <person name="Amann R."/>
            <person name="Jetten M.S.M."/>
            <person name="Mascher T."/>
            <person name="Medema M.H."/>
            <person name="Devos D.P."/>
            <person name="Kaster A.-K."/>
            <person name="Ovreas L."/>
            <person name="Rohde M."/>
            <person name="Galperin M.Y."/>
            <person name="Jogler C."/>
        </authorList>
    </citation>
    <scope>NUCLEOTIDE SEQUENCE [LARGE SCALE GENOMIC DNA]</scope>
    <source>
        <strain evidence="9 10">Pan161</strain>
    </source>
</reference>
<dbReference type="InterPro" id="IPR029063">
    <property type="entry name" value="SAM-dependent_MTases_sf"/>
</dbReference>
<evidence type="ECO:0000313" key="10">
    <source>
        <dbReference type="Proteomes" id="UP000316855"/>
    </source>
</evidence>
<keyword evidence="4 7" id="KW-0949">S-adenosyl-L-methionine</keyword>
<accession>A0A517VLF7</accession>
<evidence type="ECO:0000256" key="8">
    <source>
        <dbReference type="RuleBase" id="RU000416"/>
    </source>
</evidence>
<dbReference type="KEGG" id="gax:Pan161_55380"/>
<keyword evidence="5" id="KW-0680">Restriction system</keyword>
<organism evidence="9 10">
    <name type="scientific">Gimesia algae</name>
    <dbReference type="NCBI Taxonomy" id="2527971"/>
    <lineage>
        <taxon>Bacteria</taxon>
        <taxon>Pseudomonadati</taxon>
        <taxon>Planctomycetota</taxon>
        <taxon>Planctomycetia</taxon>
        <taxon>Planctomycetales</taxon>
        <taxon>Planctomycetaceae</taxon>
        <taxon>Gimesia</taxon>
    </lineage>
</organism>
<dbReference type="NCBIfam" id="TIGR00675">
    <property type="entry name" value="dcm"/>
    <property type="match status" value="1"/>
</dbReference>
<proteinExistence type="inferred from homology"/>
<sequence>MKIRVVDFFSGCGGTSCGLKSAGMKILLGIDNASDAEITYRRNFPRSDFICEDIRNVVPKDLESYVSVNRKYPLLFSACAPCQPFSQQNRNKVQRITKDHDASLLDEFHRFLKFFLPEYVFVENVPGLQKVSKRSGPFSRFIKLLESLKYSFDDRVVNSQDYGVPQRRQRLLLIGSRLGDISIPEATHGEGTQNPEFSTVRDWIEHFPAITAGEEHQDVPNHRARGLSLQNLTRLQQTPAGGDRRNWPKNLLLECHKEHEGHTDVYGRLWWDRPASALTTKCITISNGRFGHPVQDRAISVREAASLQTFPDDFIFHGSLQSMSRHIGNAVPALLAERIGKAIISHYRRYHRQAVKEGL</sequence>
<gene>
    <name evidence="9" type="primary">ydiO</name>
    <name evidence="9" type="ORF">Pan161_55380</name>
</gene>
<evidence type="ECO:0000256" key="6">
    <source>
        <dbReference type="ARBA" id="ARBA00047422"/>
    </source>
</evidence>
<dbReference type="EMBL" id="CP036343">
    <property type="protein sequence ID" value="QDT93851.1"/>
    <property type="molecule type" value="Genomic_DNA"/>
</dbReference>
<evidence type="ECO:0000256" key="5">
    <source>
        <dbReference type="ARBA" id="ARBA00022747"/>
    </source>
</evidence>
<dbReference type="EC" id="2.1.1.37" evidence="1"/>
<dbReference type="Gene3D" id="3.90.120.10">
    <property type="entry name" value="DNA Methylase, subunit A, domain 2"/>
    <property type="match status" value="1"/>
</dbReference>
<evidence type="ECO:0000256" key="1">
    <source>
        <dbReference type="ARBA" id="ARBA00011975"/>
    </source>
</evidence>
<dbReference type="InterPro" id="IPR050390">
    <property type="entry name" value="C5-Methyltransferase"/>
</dbReference>
<dbReference type="OrthoDB" id="9813719at2"/>
<dbReference type="PANTHER" id="PTHR10629">
    <property type="entry name" value="CYTOSINE-SPECIFIC METHYLTRANSFERASE"/>
    <property type="match status" value="1"/>
</dbReference>
<dbReference type="RefSeq" id="WP_145231815.1">
    <property type="nucleotide sequence ID" value="NZ_CP036343.1"/>
</dbReference>
<dbReference type="GO" id="GO:0003677">
    <property type="term" value="F:DNA binding"/>
    <property type="evidence" value="ECO:0007669"/>
    <property type="project" value="TreeGrafter"/>
</dbReference>
<dbReference type="REBASE" id="356587">
    <property type="entry name" value="M.PbaPan161ORF55380P"/>
</dbReference>
<dbReference type="PROSITE" id="PS51679">
    <property type="entry name" value="SAM_MT_C5"/>
    <property type="match status" value="1"/>
</dbReference>
<name>A0A517VLF7_9PLAN</name>
<evidence type="ECO:0000256" key="4">
    <source>
        <dbReference type="ARBA" id="ARBA00022691"/>
    </source>
</evidence>
<evidence type="ECO:0000256" key="3">
    <source>
        <dbReference type="ARBA" id="ARBA00022679"/>
    </source>
</evidence>
<protein>
    <recommendedName>
        <fullName evidence="1">DNA (cytosine-5-)-methyltransferase</fullName>
        <ecNumber evidence="1">2.1.1.37</ecNumber>
    </recommendedName>
</protein>
<dbReference type="AlphaFoldDB" id="A0A517VLF7"/>
<evidence type="ECO:0000313" key="9">
    <source>
        <dbReference type="EMBL" id="QDT93851.1"/>
    </source>
</evidence>
<keyword evidence="3 7" id="KW-0808">Transferase</keyword>
<dbReference type="GO" id="GO:0032259">
    <property type="term" value="P:methylation"/>
    <property type="evidence" value="ECO:0007669"/>
    <property type="project" value="UniProtKB-KW"/>
</dbReference>
<evidence type="ECO:0000256" key="7">
    <source>
        <dbReference type="PROSITE-ProRule" id="PRU01016"/>
    </source>
</evidence>
<dbReference type="Proteomes" id="UP000316855">
    <property type="component" value="Chromosome"/>
</dbReference>
<evidence type="ECO:0000256" key="2">
    <source>
        <dbReference type="ARBA" id="ARBA00022603"/>
    </source>
</evidence>
<keyword evidence="2 7" id="KW-0489">Methyltransferase</keyword>
<feature type="active site" evidence="7">
    <location>
        <position position="82"/>
    </location>
</feature>
<dbReference type="PRINTS" id="PR00105">
    <property type="entry name" value="C5METTRFRASE"/>
</dbReference>
<keyword evidence="10" id="KW-1185">Reference proteome</keyword>
<dbReference type="Gene3D" id="3.40.50.150">
    <property type="entry name" value="Vaccinia Virus protein VP39"/>
    <property type="match status" value="1"/>
</dbReference>
<dbReference type="PANTHER" id="PTHR10629:SF52">
    <property type="entry name" value="DNA (CYTOSINE-5)-METHYLTRANSFERASE 1"/>
    <property type="match status" value="1"/>
</dbReference>
<dbReference type="GO" id="GO:0003886">
    <property type="term" value="F:DNA (cytosine-5-)-methyltransferase activity"/>
    <property type="evidence" value="ECO:0007669"/>
    <property type="project" value="UniProtKB-EC"/>
</dbReference>
<dbReference type="InterPro" id="IPR001525">
    <property type="entry name" value="C5_MeTfrase"/>
</dbReference>
<dbReference type="Pfam" id="PF00145">
    <property type="entry name" value="DNA_methylase"/>
    <property type="match status" value="1"/>
</dbReference>
<comment type="similarity">
    <text evidence="7 8">Belongs to the class I-like SAM-binding methyltransferase superfamily. C5-methyltransferase family.</text>
</comment>